<feature type="domain" description="FAD/NAD(P)-binding" evidence="11">
    <location>
        <begin position="4"/>
        <end position="168"/>
    </location>
</feature>
<feature type="binding site" evidence="9">
    <location>
        <position position="42"/>
    </location>
    <ligand>
        <name>FAD</name>
        <dbReference type="ChEBI" id="CHEBI:57692"/>
    </ligand>
</feature>
<evidence type="ECO:0000256" key="7">
    <source>
        <dbReference type="ARBA" id="ARBA00023002"/>
    </source>
</evidence>
<organism evidence="12">
    <name type="scientific">uncultured Solirubrobacterales bacterium</name>
    <dbReference type="NCBI Taxonomy" id="768556"/>
    <lineage>
        <taxon>Bacteria</taxon>
        <taxon>Bacillati</taxon>
        <taxon>Actinomycetota</taxon>
        <taxon>Thermoleophilia</taxon>
        <taxon>Solirubrobacterales</taxon>
        <taxon>environmental samples</taxon>
    </lineage>
</organism>
<protein>
    <recommendedName>
        <fullName evidence="3">ferredoxin--NADP(+) reductase</fullName>
        <ecNumber evidence="3">1.18.1.2</ecNumber>
    </recommendedName>
</protein>
<proteinExistence type="inferred from homology"/>
<comment type="similarity">
    <text evidence="2">Belongs to the ferredoxin--NADP reductase type 1 family.</text>
</comment>
<dbReference type="EMBL" id="CADCVV010000032">
    <property type="protein sequence ID" value="CAA9485721.1"/>
    <property type="molecule type" value="Genomic_DNA"/>
</dbReference>
<feature type="binding site" evidence="9">
    <location>
        <position position="34"/>
    </location>
    <ligand>
        <name>FAD</name>
        <dbReference type="ChEBI" id="CHEBI:57692"/>
    </ligand>
</feature>
<dbReference type="PIRSF" id="PIRSF000362">
    <property type="entry name" value="FNR"/>
    <property type="match status" value="1"/>
</dbReference>
<comment type="catalytic activity">
    <reaction evidence="8">
        <text>2 reduced [2Fe-2S]-[ferredoxin] + NADP(+) + H(+) = 2 oxidized [2Fe-2S]-[ferredoxin] + NADPH</text>
        <dbReference type="Rhea" id="RHEA:20125"/>
        <dbReference type="Rhea" id="RHEA-COMP:10000"/>
        <dbReference type="Rhea" id="RHEA-COMP:10001"/>
        <dbReference type="ChEBI" id="CHEBI:15378"/>
        <dbReference type="ChEBI" id="CHEBI:33737"/>
        <dbReference type="ChEBI" id="CHEBI:33738"/>
        <dbReference type="ChEBI" id="CHEBI:57783"/>
        <dbReference type="ChEBI" id="CHEBI:58349"/>
        <dbReference type="EC" id="1.18.1.2"/>
    </reaction>
</comment>
<dbReference type="Gene3D" id="3.50.50.60">
    <property type="entry name" value="FAD/NAD(P)-binding domain"/>
    <property type="match status" value="1"/>
</dbReference>
<keyword evidence="6 10" id="KW-0521">NADP</keyword>
<dbReference type="EC" id="1.18.1.2" evidence="3"/>
<evidence type="ECO:0000256" key="1">
    <source>
        <dbReference type="ARBA" id="ARBA00001974"/>
    </source>
</evidence>
<dbReference type="PRINTS" id="PR00419">
    <property type="entry name" value="ADXRDTASE"/>
</dbReference>
<evidence type="ECO:0000256" key="3">
    <source>
        <dbReference type="ARBA" id="ARBA00013223"/>
    </source>
</evidence>
<dbReference type="InterPro" id="IPR055275">
    <property type="entry name" value="Ferredox_Rdtase"/>
</dbReference>
<dbReference type="SUPFAM" id="SSF51971">
    <property type="entry name" value="Nucleotide-binding domain"/>
    <property type="match status" value="1"/>
</dbReference>
<keyword evidence="7 12" id="KW-0560">Oxidoreductase</keyword>
<evidence type="ECO:0000256" key="5">
    <source>
        <dbReference type="ARBA" id="ARBA00022827"/>
    </source>
</evidence>
<evidence type="ECO:0000256" key="2">
    <source>
        <dbReference type="ARBA" id="ARBA00008312"/>
    </source>
</evidence>
<evidence type="ECO:0000256" key="6">
    <source>
        <dbReference type="ARBA" id="ARBA00022857"/>
    </source>
</evidence>
<evidence type="ECO:0000313" key="12">
    <source>
        <dbReference type="EMBL" id="CAA9485721.1"/>
    </source>
</evidence>
<evidence type="ECO:0000256" key="8">
    <source>
        <dbReference type="ARBA" id="ARBA00047776"/>
    </source>
</evidence>
<feature type="binding site" evidence="10">
    <location>
        <position position="205"/>
    </location>
    <ligand>
        <name>NADP(+)</name>
        <dbReference type="ChEBI" id="CHEBI:58349"/>
    </ligand>
</feature>
<dbReference type="InterPro" id="IPR021163">
    <property type="entry name" value="Ferredox_Rdtase_adrenod"/>
</dbReference>
<feature type="binding site" evidence="10">
    <location>
        <begin position="193"/>
        <end position="194"/>
    </location>
    <ligand>
        <name>NADP(+)</name>
        <dbReference type="ChEBI" id="CHEBI:58349"/>
    </ligand>
</feature>
<evidence type="ECO:0000256" key="9">
    <source>
        <dbReference type="PIRSR" id="PIRSR000362-1"/>
    </source>
</evidence>
<feature type="binding site" evidence="9">
    <location>
        <position position="363"/>
    </location>
    <ligand>
        <name>FAD</name>
        <dbReference type="ChEBI" id="CHEBI:57692"/>
    </ligand>
</feature>
<dbReference type="Gene3D" id="3.40.50.720">
    <property type="entry name" value="NAD(P)-binding Rossmann-like Domain"/>
    <property type="match status" value="1"/>
</dbReference>
<reference evidence="12" key="1">
    <citation type="submission" date="2020-02" db="EMBL/GenBank/DDBJ databases">
        <authorList>
            <person name="Meier V. D."/>
        </authorList>
    </citation>
    <scope>NUCLEOTIDE SEQUENCE</scope>
    <source>
        <strain evidence="12">AVDCRST_MAG17</strain>
    </source>
</reference>
<dbReference type="PROSITE" id="PS51257">
    <property type="entry name" value="PROKAR_LIPOPROTEIN"/>
    <property type="match status" value="1"/>
</dbReference>
<dbReference type="InterPro" id="IPR036188">
    <property type="entry name" value="FAD/NAD-bd_sf"/>
</dbReference>
<feature type="binding site" evidence="9">
    <location>
        <position position="13"/>
    </location>
    <ligand>
        <name>FAD</name>
        <dbReference type="ChEBI" id="CHEBI:57692"/>
    </ligand>
</feature>
<accession>A0A6J4RZJ6</accession>
<evidence type="ECO:0000256" key="10">
    <source>
        <dbReference type="PIRSR" id="PIRSR000362-2"/>
    </source>
</evidence>
<name>A0A6J4RZJ6_9ACTN</name>
<evidence type="ECO:0000256" key="4">
    <source>
        <dbReference type="ARBA" id="ARBA00022630"/>
    </source>
</evidence>
<dbReference type="PANTHER" id="PTHR48467:SF1">
    <property type="entry name" value="GLUTAMATE SYNTHASE 1 [NADH], CHLOROPLASTIC-LIKE"/>
    <property type="match status" value="1"/>
</dbReference>
<dbReference type="GO" id="GO:0004324">
    <property type="term" value="F:ferredoxin-NADP+ reductase activity"/>
    <property type="evidence" value="ECO:0007669"/>
    <property type="project" value="UniProtKB-EC"/>
</dbReference>
<dbReference type="AlphaFoldDB" id="A0A6J4RZJ6"/>
<dbReference type="PANTHER" id="PTHR48467">
    <property type="entry name" value="GLUTAMATE SYNTHASE 1 [NADH], CHLOROPLASTIC-LIKE"/>
    <property type="match status" value="1"/>
</dbReference>
<feature type="binding site" evidence="10">
    <location>
        <position position="370"/>
    </location>
    <ligand>
        <name>NADP(+)</name>
        <dbReference type="ChEBI" id="CHEBI:58349"/>
    </ligand>
</feature>
<dbReference type="Pfam" id="PF07992">
    <property type="entry name" value="Pyr_redox_2"/>
    <property type="match status" value="1"/>
</dbReference>
<dbReference type="InterPro" id="IPR023753">
    <property type="entry name" value="FAD/NAD-binding_dom"/>
</dbReference>
<feature type="binding site" evidence="10">
    <location>
        <begin position="149"/>
        <end position="152"/>
    </location>
    <ligand>
        <name>NADP(+)</name>
        <dbReference type="ChEBI" id="CHEBI:58349"/>
    </ligand>
</feature>
<evidence type="ECO:0000259" key="11">
    <source>
        <dbReference type="Pfam" id="PF07992"/>
    </source>
</evidence>
<gene>
    <name evidence="12" type="ORF">AVDCRST_MAG17-455</name>
</gene>
<comment type="cofactor">
    <cofactor evidence="1 9">
        <name>FAD</name>
        <dbReference type="ChEBI" id="CHEBI:57692"/>
    </cofactor>
</comment>
<sequence>MAPRVAIVGAGPAGAFAAACLLRSRGDAVIDLFERLPTPWGLLRGGVAPDHQEIKRLEDTFDRQTLRRGCRFLGNVNVGVDVTHAELMRHYAAVIYATGAQTDKSLGIPGEDLPGSWAATEFVAWYNGHPDYRGLDFDLSAERAVIIGNGNVAADLARILTLSRRELERTDIADHALEALQNSRIEEVIVVGRRGPAQAAFTSSELRELGQLEGVDIRVDPEDLELDTVSRRWLTEEGGFTARKNVEFLREFSARPVRSDARQRIRLRFLRSPVEIRGRERVEAIDVRRNELVRADDGTLRARPVNEDVETIECGIVLRSVGYRAVRLPDVPFDERSFVLPNNRGRVLAQDGEPIPGVYAVGWIKRGPTGILGTNKRDAEETVRRLADDLGSGVLQQPEAGREQIDALLAERQPNLVTVEGWRAISAHELERGRREKRPRVKLASHEELLATAHQPPEKPVLEA</sequence>
<keyword evidence="4" id="KW-0285">Flavoprotein</keyword>
<feature type="binding site" evidence="9">
    <location>
        <position position="78"/>
    </location>
    <ligand>
        <name>FAD</name>
        <dbReference type="ChEBI" id="CHEBI:57692"/>
    </ligand>
</feature>
<keyword evidence="5 9" id="KW-0274">FAD</keyword>